<dbReference type="Proteomes" id="UP000789570">
    <property type="component" value="Unassembled WGS sequence"/>
</dbReference>
<gene>
    <name evidence="2" type="ORF">FCALED_LOCUS13495</name>
</gene>
<feature type="compositionally biased region" description="Basic residues" evidence="1">
    <location>
        <begin position="207"/>
        <end position="226"/>
    </location>
</feature>
<feature type="compositionally biased region" description="Acidic residues" evidence="1">
    <location>
        <begin position="247"/>
        <end position="265"/>
    </location>
</feature>
<dbReference type="OrthoDB" id="2439721at2759"/>
<proteinExistence type="predicted"/>
<comment type="caution">
    <text evidence="2">The sequence shown here is derived from an EMBL/GenBank/DDBJ whole genome shotgun (WGS) entry which is preliminary data.</text>
</comment>
<dbReference type="EMBL" id="CAJVPQ010007885">
    <property type="protein sequence ID" value="CAG8701441.1"/>
    <property type="molecule type" value="Genomic_DNA"/>
</dbReference>
<evidence type="ECO:0000256" key="1">
    <source>
        <dbReference type="SAM" id="MobiDB-lite"/>
    </source>
</evidence>
<organism evidence="2 3">
    <name type="scientific">Funneliformis caledonium</name>
    <dbReference type="NCBI Taxonomy" id="1117310"/>
    <lineage>
        <taxon>Eukaryota</taxon>
        <taxon>Fungi</taxon>
        <taxon>Fungi incertae sedis</taxon>
        <taxon>Mucoromycota</taxon>
        <taxon>Glomeromycotina</taxon>
        <taxon>Glomeromycetes</taxon>
        <taxon>Glomerales</taxon>
        <taxon>Glomeraceae</taxon>
        <taxon>Funneliformis</taxon>
    </lineage>
</organism>
<accession>A0A9N9HR99</accession>
<keyword evidence="3" id="KW-1185">Reference proteome</keyword>
<name>A0A9N9HR99_9GLOM</name>
<sequence>MTSEIPILQKARTYRASEQSEYHKFFKVTDAENWNFPKFVTFLINTKDSAARPRIAEKAWSTEISKLARNNSIPSSIRKFTSELLSYQFANSNCTTIQSAIKSLEEYSTSMLIIEPRMTLAKQVAKESEALCSITITGKRDRVFSSYMSEELYPKNQKVDQYDPINNFLPDVFTSSCLSDGSNDGTFGSPKRATSKRDQENDEEQKQKKKVCLHKEKSKKTSRKRGNILPDGTKIEKAAPLNLSPSDESEGEVNEDKDDEDEENDVVPSPDGIFDFPSSNLQKWSLPSGESVEGIFATNISESSKSYKQKKRPTFVEKAILRYGASRIIDLSAQMRSWFSPTDRQFMVKDYEAFLKIPELPDEVNTFILDVEKMVHQGRPDAAFKLCTEKYNSSLINSCINKISKIYGELTIDGDDMLECDSIGHTEIDIIVKAFSYIVDGLNKTLGIRQKWGESFCPLSKSTNFTKGRKCDVRFLSSSGMDLGEWEFAVRATSDKTISDRCRSCRINQSILNGLLRLDWKDERVNSIKVPFIQFAGVNGQMLIEDQVNGFYVVFPGQKFQLPTKLAQIEKLKSSVKITKYVMDMYKETSDLINNLEVGYHEFDGIFGIDEPDTSISVNYKSCICDPWWTPKKQKQ</sequence>
<evidence type="ECO:0000313" key="2">
    <source>
        <dbReference type="EMBL" id="CAG8701441.1"/>
    </source>
</evidence>
<protein>
    <submittedName>
        <fullName evidence="2">7172_t:CDS:1</fullName>
    </submittedName>
</protein>
<dbReference type="AlphaFoldDB" id="A0A9N9HR99"/>
<reference evidence="2" key="1">
    <citation type="submission" date="2021-06" db="EMBL/GenBank/DDBJ databases">
        <authorList>
            <person name="Kallberg Y."/>
            <person name="Tangrot J."/>
            <person name="Rosling A."/>
        </authorList>
    </citation>
    <scope>NUCLEOTIDE SEQUENCE</scope>
    <source>
        <strain evidence="2">UK204</strain>
    </source>
</reference>
<feature type="region of interest" description="Disordered" evidence="1">
    <location>
        <begin position="180"/>
        <end position="270"/>
    </location>
</feature>
<evidence type="ECO:0000313" key="3">
    <source>
        <dbReference type="Proteomes" id="UP000789570"/>
    </source>
</evidence>